<evidence type="ECO:0000313" key="2">
    <source>
        <dbReference type="Proteomes" id="UP000314294"/>
    </source>
</evidence>
<accession>A0A4Z2I4C0</accession>
<organism evidence="1 2">
    <name type="scientific">Liparis tanakae</name>
    <name type="common">Tanaka's snailfish</name>
    <dbReference type="NCBI Taxonomy" id="230148"/>
    <lineage>
        <taxon>Eukaryota</taxon>
        <taxon>Metazoa</taxon>
        <taxon>Chordata</taxon>
        <taxon>Craniata</taxon>
        <taxon>Vertebrata</taxon>
        <taxon>Euteleostomi</taxon>
        <taxon>Actinopterygii</taxon>
        <taxon>Neopterygii</taxon>
        <taxon>Teleostei</taxon>
        <taxon>Neoteleostei</taxon>
        <taxon>Acanthomorphata</taxon>
        <taxon>Eupercaria</taxon>
        <taxon>Perciformes</taxon>
        <taxon>Cottioidei</taxon>
        <taxon>Cottales</taxon>
        <taxon>Liparidae</taxon>
        <taxon>Liparis</taxon>
    </lineage>
</organism>
<comment type="caution">
    <text evidence="1">The sequence shown here is derived from an EMBL/GenBank/DDBJ whole genome shotgun (WGS) entry which is preliminary data.</text>
</comment>
<proteinExistence type="predicted"/>
<sequence>MLISKARRCLAYRRIYKTRLRYHSSGHQVSNPANGSIEVELPDCNDVNGIPEERKVAEALDL</sequence>
<protein>
    <submittedName>
        <fullName evidence="1">Uncharacterized protein</fullName>
    </submittedName>
</protein>
<name>A0A4Z2I4C0_9TELE</name>
<keyword evidence="2" id="KW-1185">Reference proteome</keyword>
<dbReference type="Proteomes" id="UP000314294">
    <property type="component" value="Unassembled WGS sequence"/>
</dbReference>
<reference evidence="1 2" key="1">
    <citation type="submission" date="2019-03" db="EMBL/GenBank/DDBJ databases">
        <title>First draft genome of Liparis tanakae, snailfish: a comprehensive survey of snailfish specific genes.</title>
        <authorList>
            <person name="Kim W."/>
            <person name="Song I."/>
            <person name="Jeong J.-H."/>
            <person name="Kim D."/>
            <person name="Kim S."/>
            <person name="Ryu S."/>
            <person name="Song J.Y."/>
            <person name="Lee S.K."/>
        </authorList>
    </citation>
    <scope>NUCLEOTIDE SEQUENCE [LARGE SCALE GENOMIC DNA]</scope>
    <source>
        <tissue evidence="1">Muscle</tissue>
    </source>
</reference>
<gene>
    <name evidence="1" type="ORF">EYF80_017582</name>
</gene>
<dbReference type="EMBL" id="SRLO01000141">
    <property type="protein sequence ID" value="TNN72154.1"/>
    <property type="molecule type" value="Genomic_DNA"/>
</dbReference>
<evidence type="ECO:0000313" key="1">
    <source>
        <dbReference type="EMBL" id="TNN72154.1"/>
    </source>
</evidence>
<dbReference type="AlphaFoldDB" id="A0A4Z2I4C0"/>